<dbReference type="VEuPathDB" id="FungiDB:LCOR_06916.1"/>
<evidence type="ECO:0000256" key="5">
    <source>
        <dbReference type="PROSITE-ProRule" id="PRU00205"/>
    </source>
</evidence>
<dbReference type="AlphaFoldDB" id="A0A068S1B7"/>
<evidence type="ECO:0000256" key="3">
    <source>
        <dbReference type="ARBA" id="ARBA00022989"/>
    </source>
</evidence>
<evidence type="ECO:0000256" key="2">
    <source>
        <dbReference type="ARBA" id="ARBA00022692"/>
    </source>
</evidence>
<evidence type="ECO:0000256" key="1">
    <source>
        <dbReference type="ARBA" id="ARBA00004141"/>
    </source>
</evidence>
<dbReference type="EMBL" id="CBTN010000033">
    <property type="protein sequence ID" value="CDH55805.1"/>
    <property type="molecule type" value="Genomic_DNA"/>
</dbReference>
<dbReference type="PROSITE" id="PS50922">
    <property type="entry name" value="TLC"/>
    <property type="match status" value="1"/>
</dbReference>
<comment type="subcellular location">
    <subcellularLocation>
        <location evidence="1">Membrane</location>
        <topology evidence="1">Multi-pass membrane protein</topology>
    </subcellularLocation>
</comment>
<organism evidence="8 9">
    <name type="scientific">Lichtheimia corymbifera JMRC:FSU:9682</name>
    <dbReference type="NCBI Taxonomy" id="1263082"/>
    <lineage>
        <taxon>Eukaryota</taxon>
        <taxon>Fungi</taxon>
        <taxon>Fungi incertae sedis</taxon>
        <taxon>Mucoromycota</taxon>
        <taxon>Mucoromycotina</taxon>
        <taxon>Mucoromycetes</taxon>
        <taxon>Mucorales</taxon>
        <taxon>Lichtheimiaceae</taxon>
        <taxon>Lichtheimia</taxon>
    </lineage>
</organism>
<comment type="caution">
    <text evidence="8">The sequence shown here is derived from an EMBL/GenBank/DDBJ whole genome shotgun (WGS) entry which is preliminary data.</text>
</comment>
<evidence type="ECO:0000256" key="4">
    <source>
        <dbReference type="ARBA" id="ARBA00023136"/>
    </source>
</evidence>
<dbReference type="GO" id="GO:0016020">
    <property type="term" value="C:membrane"/>
    <property type="evidence" value="ECO:0007669"/>
    <property type="project" value="UniProtKB-SubCell"/>
</dbReference>
<feature type="transmembrane region" description="Helical" evidence="6">
    <location>
        <begin position="94"/>
        <end position="111"/>
    </location>
</feature>
<proteinExistence type="predicted"/>
<name>A0A068S1B7_9FUNG</name>
<dbReference type="Proteomes" id="UP000027586">
    <property type="component" value="Unassembled WGS sequence"/>
</dbReference>
<feature type="transmembrane region" description="Helical" evidence="6">
    <location>
        <begin position="123"/>
        <end position="142"/>
    </location>
</feature>
<keyword evidence="4 5" id="KW-0472">Membrane</keyword>
<dbReference type="InterPro" id="IPR006634">
    <property type="entry name" value="TLC-dom"/>
</dbReference>
<feature type="transmembrane region" description="Helical" evidence="6">
    <location>
        <begin position="222"/>
        <end position="244"/>
    </location>
</feature>
<dbReference type="PANTHER" id="PTHR13439">
    <property type="entry name" value="CT120 PROTEIN"/>
    <property type="match status" value="1"/>
</dbReference>
<dbReference type="PANTHER" id="PTHR13439:SF0">
    <property type="entry name" value="TOPOISOMERASE I DAMAGE AFFECTED PROTEIN 4"/>
    <property type="match status" value="1"/>
</dbReference>
<keyword evidence="9" id="KW-1185">Reference proteome</keyword>
<protein>
    <submittedName>
        <fullName evidence="8">Duf887-domain-containing protein</fullName>
    </submittedName>
</protein>
<gene>
    <name evidence="8" type="ORF">LCOR_06916.1</name>
</gene>
<evidence type="ECO:0000256" key="6">
    <source>
        <dbReference type="SAM" id="Phobius"/>
    </source>
</evidence>
<dbReference type="GO" id="GO:0055088">
    <property type="term" value="P:lipid homeostasis"/>
    <property type="evidence" value="ECO:0007669"/>
    <property type="project" value="TreeGrafter"/>
</dbReference>
<dbReference type="SMART" id="SM00724">
    <property type="entry name" value="TLC"/>
    <property type="match status" value="1"/>
</dbReference>
<accession>A0A068S1B7</accession>
<dbReference type="GO" id="GO:0005783">
    <property type="term" value="C:endoplasmic reticulum"/>
    <property type="evidence" value="ECO:0007669"/>
    <property type="project" value="TreeGrafter"/>
</dbReference>
<feature type="transmembrane region" description="Helical" evidence="6">
    <location>
        <begin position="181"/>
        <end position="202"/>
    </location>
</feature>
<dbReference type="STRING" id="1263082.A0A068S1B7"/>
<evidence type="ECO:0000313" key="8">
    <source>
        <dbReference type="EMBL" id="CDH55805.1"/>
    </source>
</evidence>
<reference evidence="8" key="1">
    <citation type="submission" date="2013-08" db="EMBL/GenBank/DDBJ databases">
        <title>Gene expansion shapes genome architecture in the human pathogen Lichtheimia corymbifera: an evolutionary genomics analysis in the ancient terrestrial Mucorales (Mucoromycotina).</title>
        <authorList>
            <person name="Schwartze V.U."/>
            <person name="Winter S."/>
            <person name="Shelest E."/>
            <person name="Marcet-Houben M."/>
            <person name="Horn F."/>
            <person name="Wehner S."/>
            <person name="Hoffmann K."/>
            <person name="Riege K."/>
            <person name="Sammeth M."/>
            <person name="Nowrousian M."/>
            <person name="Valiante V."/>
            <person name="Linde J."/>
            <person name="Jacobsen I.D."/>
            <person name="Marz M."/>
            <person name="Brakhage A.A."/>
            <person name="Gabaldon T."/>
            <person name="Bocker S."/>
            <person name="Voigt K."/>
        </authorList>
    </citation>
    <scope>NUCLEOTIDE SEQUENCE [LARGE SCALE GENOMIC DNA]</scope>
    <source>
        <strain evidence="8">FSU 9682</strain>
    </source>
</reference>
<dbReference type="InterPro" id="IPR050846">
    <property type="entry name" value="TLCD"/>
</dbReference>
<feature type="domain" description="TLC" evidence="7">
    <location>
        <begin position="55"/>
        <end position="252"/>
    </location>
</feature>
<dbReference type="Pfam" id="PF03798">
    <property type="entry name" value="TRAM_LAG1_CLN8"/>
    <property type="match status" value="1"/>
</dbReference>
<keyword evidence="3 6" id="KW-1133">Transmembrane helix</keyword>
<feature type="transmembrane region" description="Helical" evidence="6">
    <location>
        <begin position="62"/>
        <end position="82"/>
    </location>
</feature>
<evidence type="ECO:0000313" key="9">
    <source>
        <dbReference type="Proteomes" id="UP000027586"/>
    </source>
</evidence>
<dbReference type="OrthoDB" id="10266980at2759"/>
<sequence length="262" mass="30504">MISLDSICDFLELPTLRYHWQEILLSTLLCSIIFELSRCLSPLLFPKTFQYFKGYTPTNWHIHVVSFCHSTMISIGSIVILMDGELAKNKIFGYSAYAATLYSLSCGYFVWDIIQAIRYIKYQGIGMVFHGIAGFVVIFFSYRPFINYYGSIFLLYEASTPFLNFNWFMDKLGWTGSKLQLVNGIILISTFFIARIVVGFYMSYLLWIDIYAVKELIPLRYWIVYGTANVVTSFLNVYWFGLMLRSLRKRFPSKSKVPHKTT</sequence>
<keyword evidence="2 5" id="KW-0812">Transmembrane</keyword>
<evidence type="ECO:0000259" key="7">
    <source>
        <dbReference type="PROSITE" id="PS50922"/>
    </source>
</evidence>